<dbReference type="AlphaFoldDB" id="A0A4R8DPH4"/>
<feature type="compositionally biased region" description="Basic and acidic residues" evidence="1">
    <location>
        <begin position="61"/>
        <end position="86"/>
    </location>
</feature>
<accession>A0A4R8DPH4</accession>
<reference evidence="2 3" key="1">
    <citation type="submission" date="2019-03" db="EMBL/GenBank/DDBJ databases">
        <title>Genomic Encyclopedia of Type Strains, Phase IV (KMG-IV): sequencing the most valuable type-strain genomes for metagenomic binning, comparative biology and taxonomic classification.</title>
        <authorList>
            <person name="Goeker M."/>
        </authorList>
    </citation>
    <scope>NUCLEOTIDE SEQUENCE [LARGE SCALE GENOMIC DNA]</scope>
    <source>
        <strain evidence="2 3">DSM 100059</strain>
    </source>
</reference>
<sequence length="95" mass="9568">MSNLTQQHAAKFLVAGSLIAGSLFGLQGNAEAASLHFKTLGSGVELRSGLLEGTCGAGKSDTTKSKDHKCAAKKDSKSKGKGKDGKCGQGKCGGN</sequence>
<evidence type="ECO:0000313" key="3">
    <source>
        <dbReference type="Proteomes" id="UP000294498"/>
    </source>
</evidence>
<comment type="caution">
    <text evidence="2">The sequence shown here is derived from an EMBL/GenBank/DDBJ whole genome shotgun (WGS) entry which is preliminary data.</text>
</comment>
<organism evidence="2 3">
    <name type="scientific">Dinghuibacter silviterrae</name>
    <dbReference type="NCBI Taxonomy" id="1539049"/>
    <lineage>
        <taxon>Bacteria</taxon>
        <taxon>Pseudomonadati</taxon>
        <taxon>Bacteroidota</taxon>
        <taxon>Chitinophagia</taxon>
        <taxon>Chitinophagales</taxon>
        <taxon>Chitinophagaceae</taxon>
        <taxon>Dinghuibacter</taxon>
    </lineage>
</organism>
<gene>
    <name evidence="2" type="ORF">EDB95_0617</name>
</gene>
<dbReference type="EMBL" id="SODV01000001">
    <property type="protein sequence ID" value="TDW99607.1"/>
    <property type="molecule type" value="Genomic_DNA"/>
</dbReference>
<evidence type="ECO:0000313" key="2">
    <source>
        <dbReference type="EMBL" id="TDW99607.1"/>
    </source>
</evidence>
<keyword evidence="3" id="KW-1185">Reference proteome</keyword>
<dbReference type="RefSeq" id="WP_133990447.1">
    <property type="nucleotide sequence ID" value="NZ_SODV01000001.1"/>
</dbReference>
<proteinExistence type="predicted"/>
<dbReference type="Proteomes" id="UP000294498">
    <property type="component" value="Unassembled WGS sequence"/>
</dbReference>
<feature type="region of interest" description="Disordered" evidence="1">
    <location>
        <begin position="55"/>
        <end position="95"/>
    </location>
</feature>
<evidence type="ECO:0000256" key="1">
    <source>
        <dbReference type="SAM" id="MobiDB-lite"/>
    </source>
</evidence>
<protein>
    <recommendedName>
        <fullName evidence="4">Low-complexity protein</fullName>
    </recommendedName>
</protein>
<evidence type="ECO:0008006" key="4">
    <source>
        <dbReference type="Google" id="ProtNLM"/>
    </source>
</evidence>
<name>A0A4R8DPH4_9BACT</name>